<dbReference type="EMBL" id="MN739916">
    <property type="protein sequence ID" value="QHT77265.1"/>
    <property type="molecule type" value="Genomic_DNA"/>
</dbReference>
<evidence type="ECO:0000313" key="1">
    <source>
        <dbReference type="EMBL" id="QHT77265.1"/>
    </source>
</evidence>
<sequence length="387" mass="46499">MSEFIFDKTRINELKEVNTRIGIKDDLTIEKKNTLIFVYCPPKVGSTTIVSSLRLSISNKVTVIHLHNDIMLKVLFNITNTTVNEIIHFNKFLGKNVYVIDIYRTPIEHKMSFFFENIDTFHFNTSIENLKTYSIDRLIKRFNYLFPHLVEGDYYRETYNIPTQQYDTFDFEKKYLLTQHNGITYVKLRLKDSHFWRDIFKKILKMDIYIVSDYETDNKNIKEIYKNFKSNYKIPKNFIDTIKNSHQFLFYNDINERNEYLKMWEDKSVSDEFTPFHTEEYEFYNKITMDNHHMNEIQDQHYIDCGCSCIACDRKRKILLEKAKRGEKINDKIIHGKSKTEYLIEKIKKNTITNTISNTFSNSFTILKKSNKPRKIIKNNFMVQHHL</sequence>
<protein>
    <submittedName>
        <fullName evidence="1">Uncharacterized protein</fullName>
    </submittedName>
</protein>
<organism evidence="1">
    <name type="scientific">viral metagenome</name>
    <dbReference type="NCBI Taxonomy" id="1070528"/>
    <lineage>
        <taxon>unclassified sequences</taxon>
        <taxon>metagenomes</taxon>
        <taxon>organismal metagenomes</taxon>
    </lineage>
</organism>
<accession>A0A6C0HAW0</accession>
<dbReference type="AlphaFoldDB" id="A0A6C0HAW0"/>
<reference evidence="1" key="1">
    <citation type="journal article" date="2020" name="Nature">
        <title>Giant virus diversity and host interactions through global metagenomics.</title>
        <authorList>
            <person name="Schulz F."/>
            <person name="Roux S."/>
            <person name="Paez-Espino D."/>
            <person name="Jungbluth S."/>
            <person name="Walsh D.A."/>
            <person name="Denef V.J."/>
            <person name="McMahon K.D."/>
            <person name="Konstantinidis K.T."/>
            <person name="Eloe-Fadrosh E.A."/>
            <person name="Kyrpides N.C."/>
            <person name="Woyke T."/>
        </authorList>
    </citation>
    <scope>NUCLEOTIDE SEQUENCE</scope>
    <source>
        <strain evidence="1">GVMAG-M-3300023179-86</strain>
    </source>
</reference>
<name>A0A6C0HAW0_9ZZZZ</name>
<proteinExistence type="predicted"/>